<dbReference type="GO" id="GO:0015807">
    <property type="term" value="P:L-amino acid transport"/>
    <property type="evidence" value="ECO:0007669"/>
    <property type="project" value="TreeGrafter"/>
</dbReference>
<dbReference type="EMBL" id="CAADIL010000011">
    <property type="protein sequence ID" value="VFR68196.1"/>
    <property type="molecule type" value="Genomic_DNA"/>
</dbReference>
<dbReference type="SUPFAM" id="SSF52540">
    <property type="entry name" value="P-loop containing nucleoside triphosphate hydrolases"/>
    <property type="match status" value="1"/>
</dbReference>
<dbReference type="InterPro" id="IPR003439">
    <property type="entry name" value="ABC_transporter-like_ATP-bd"/>
</dbReference>
<sequence>MLDRYPRLRERQHQRAGLLSGGEQQMLAVARGLMAKPRVLLLDEPSLGLAPKIIAELFASLDALRTEAITILLVDQMAGLALALADRAYVLENGSVVAEGTAAQIAADESLAEAYLGGKG</sequence>
<name>A0A484T0K3_9ZZZZ</name>
<dbReference type="Pfam" id="PF00005">
    <property type="entry name" value="ABC_tran"/>
    <property type="match status" value="1"/>
</dbReference>
<accession>A0A484T0K3</accession>
<evidence type="ECO:0000256" key="2">
    <source>
        <dbReference type="ARBA" id="ARBA00022448"/>
    </source>
</evidence>
<dbReference type="AlphaFoldDB" id="A0A484T0K3"/>
<feature type="domain" description="ABC transporter" evidence="4">
    <location>
        <begin position="10"/>
        <end position="46"/>
    </location>
</feature>
<comment type="similarity">
    <text evidence="1">Belongs to the ABC transporter superfamily.</text>
</comment>
<dbReference type="InterPro" id="IPR052156">
    <property type="entry name" value="BCAA_Transport_ATP-bd_LivF"/>
</dbReference>
<dbReference type="GO" id="GO:0016887">
    <property type="term" value="F:ATP hydrolysis activity"/>
    <property type="evidence" value="ECO:0007669"/>
    <property type="project" value="InterPro"/>
</dbReference>
<dbReference type="Gene3D" id="3.40.50.300">
    <property type="entry name" value="P-loop containing nucleotide triphosphate hydrolases"/>
    <property type="match status" value="1"/>
</dbReference>
<organism evidence="5">
    <name type="scientific">plant metagenome</name>
    <dbReference type="NCBI Taxonomy" id="1297885"/>
    <lineage>
        <taxon>unclassified sequences</taxon>
        <taxon>metagenomes</taxon>
        <taxon>organismal metagenomes</taxon>
    </lineage>
</organism>
<reference evidence="5" key="1">
    <citation type="submission" date="2019-03" db="EMBL/GenBank/DDBJ databases">
        <authorList>
            <person name="Danneels B."/>
        </authorList>
    </citation>
    <scope>NUCLEOTIDE SEQUENCE</scope>
</reference>
<keyword evidence="3" id="KW-0029">Amino-acid transport</keyword>
<evidence type="ECO:0000256" key="3">
    <source>
        <dbReference type="ARBA" id="ARBA00022970"/>
    </source>
</evidence>
<dbReference type="InterPro" id="IPR027417">
    <property type="entry name" value="P-loop_NTPase"/>
</dbReference>
<proteinExistence type="inferred from homology"/>
<gene>
    <name evidence="5" type="ORF">DAR2_4341</name>
</gene>
<evidence type="ECO:0000259" key="4">
    <source>
        <dbReference type="Pfam" id="PF00005"/>
    </source>
</evidence>
<keyword evidence="2" id="KW-0813">Transport</keyword>
<evidence type="ECO:0000313" key="5">
    <source>
        <dbReference type="EMBL" id="VFR68196.1"/>
    </source>
</evidence>
<dbReference type="PANTHER" id="PTHR43820">
    <property type="entry name" value="HIGH-AFFINITY BRANCHED-CHAIN AMINO ACID TRANSPORT ATP-BINDING PROTEIN LIVF"/>
    <property type="match status" value="1"/>
</dbReference>
<evidence type="ECO:0000256" key="1">
    <source>
        <dbReference type="ARBA" id="ARBA00005417"/>
    </source>
</evidence>
<dbReference type="GO" id="GO:0015658">
    <property type="term" value="F:branched-chain amino acid transmembrane transporter activity"/>
    <property type="evidence" value="ECO:0007669"/>
    <property type="project" value="TreeGrafter"/>
</dbReference>
<dbReference type="GO" id="GO:0005524">
    <property type="term" value="F:ATP binding"/>
    <property type="evidence" value="ECO:0007669"/>
    <property type="project" value="InterPro"/>
</dbReference>
<protein>
    <submittedName>
        <fullName evidence="5">Branched-chain amino acid transport system permease protein LivM (TC 3.A.1.4.1)</fullName>
    </submittedName>
</protein>
<dbReference type="PANTHER" id="PTHR43820:SF4">
    <property type="entry name" value="HIGH-AFFINITY BRANCHED-CHAIN AMINO ACID TRANSPORT ATP-BINDING PROTEIN LIVF"/>
    <property type="match status" value="1"/>
</dbReference>